<evidence type="ECO:0000313" key="3">
    <source>
        <dbReference type="Proteomes" id="UP000515158"/>
    </source>
</evidence>
<feature type="region of interest" description="Disordered" evidence="2">
    <location>
        <begin position="865"/>
        <end position="888"/>
    </location>
</feature>
<feature type="compositionally biased region" description="Polar residues" evidence="2">
    <location>
        <begin position="349"/>
        <end position="366"/>
    </location>
</feature>
<name>A0A6P8ZM95_THRPL</name>
<feature type="compositionally biased region" description="Basic residues" evidence="2">
    <location>
        <begin position="8"/>
        <end position="17"/>
    </location>
</feature>
<feature type="compositionally biased region" description="Low complexity" evidence="2">
    <location>
        <begin position="655"/>
        <end position="668"/>
    </location>
</feature>
<gene>
    <name evidence="4" type="primary">LOC117644709</name>
</gene>
<organism evidence="4">
    <name type="scientific">Thrips palmi</name>
    <name type="common">Melon thrips</name>
    <dbReference type="NCBI Taxonomy" id="161013"/>
    <lineage>
        <taxon>Eukaryota</taxon>
        <taxon>Metazoa</taxon>
        <taxon>Ecdysozoa</taxon>
        <taxon>Arthropoda</taxon>
        <taxon>Hexapoda</taxon>
        <taxon>Insecta</taxon>
        <taxon>Pterygota</taxon>
        <taxon>Neoptera</taxon>
        <taxon>Paraneoptera</taxon>
        <taxon>Thysanoptera</taxon>
        <taxon>Terebrantia</taxon>
        <taxon>Thripoidea</taxon>
        <taxon>Thripidae</taxon>
        <taxon>Thrips</taxon>
    </lineage>
</organism>
<feature type="compositionally biased region" description="Low complexity" evidence="2">
    <location>
        <begin position="124"/>
        <end position="137"/>
    </location>
</feature>
<feature type="compositionally biased region" description="Low complexity" evidence="2">
    <location>
        <begin position="411"/>
        <end position="439"/>
    </location>
</feature>
<feature type="compositionally biased region" description="Basic and acidic residues" evidence="2">
    <location>
        <begin position="106"/>
        <end position="115"/>
    </location>
</feature>
<feature type="compositionally biased region" description="Low complexity" evidence="2">
    <location>
        <begin position="486"/>
        <end position="572"/>
    </location>
</feature>
<evidence type="ECO:0000256" key="2">
    <source>
        <dbReference type="SAM" id="MobiDB-lite"/>
    </source>
</evidence>
<dbReference type="InParanoid" id="A0A6P8ZM95"/>
<dbReference type="OrthoDB" id="10060000at2759"/>
<feature type="compositionally biased region" description="Polar residues" evidence="2">
    <location>
        <begin position="263"/>
        <end position="286"/>
    </location>
</feature>
<feature type="compositionally biased region" description="Low complexity" evidence="2">
    <location>
        <begin position="325"/>
        <end position="334"/>
    </location>
</feature>
<feature type="compositionally biased region" description="Low complexity" evidence="2">
    <location>
        <begin position="600"/>
        <end position="612"/>
    </location>
</feature>
<dbReference type="InterPro" id="IPR023246">
    <property type="entry name" value="AUTS2"/>
</dbReference>
<feature type="compositionally biased region" description="Low complexity" evidence="2">
    <location>
        <begin position="677"/>
        <end position="695"/>
    </location>
</feature>
<feature type="region of interest" description="Disordered" evidence="2">
    <location>
        <begin position="106"/>
        <end position="206"/>
    </location>
</feature>
<feature type="region of interest" description="Disordered" evidence="2">
    <location>
        <begin position="411"/>
        <end position="641"/>
    </location>
</feature>
<proteinExistence type="predicted"/>
<sequence>MESEVKQRSQRNRRRERAQRMQAQRESQEKGGGDSAEDESPSREKPQRPPPPNRRKRSKEPSFEEDVVDGFAILSFKNYEDIEVALKLSARNALSVKLALAPTLGDEKNHLKNGDVSEAAPAANNNNNHNNNNNQRNHNNHNHIRHSAASGNLDVGTSDDSGRASERLNGASVDTSHDRLSDGSSRCSSGRGYICDSEGEDDRVNEGRVGWSVPAARGVQMVSSSRRGHAVWRPSWGLAGTDPSSIYASPGGRKHDGAAASHAATSNGTASPPHQPGQQGPATSKHQPPATGPHYPPHSTQANRLPGHTTLLATTAASHQPHQPPTSIMSSRSSPRPPIPPYGMLAMTTAPSTPLSASKGLTSSAPSKGPASTPPAPSLGPAGYGLPHGYPHYPSLYSPYGMHYLPPVASSSPLASPRPDSLTVRSPHSSSLKTSAASSVIAANGQPLPSGPPVVTPGAAGQGSAAGHPGAHPGPHPGAHPGGHPGTHPASARASPLGMPLGSHLPHGHGAPPALGGSLPGVHLPPGGHHPGAHPAGHPGPATAATSAVPTSTAPAVTNASSSVITTSASSTHMHTVTTPLIGRSHSPRGHSPSRERDSYSSSGVSSMGRSSVTPVSNAGGPLLLSGPSGPQGPLPTNPSPFSAAAVAASATAASPSASSASTPVSSSLSYPKGPGAWPSSNSSSQLSPAGSSPAIRPGLATASPSASIASPHHAGPYSAGTLFAPPPPVTAAGPTPTSSNPAPFSAESLLSNQADLLRRELDSRFLASQDRSLNVGPPPYLRTEMHHHQHQHPQLHPGASALGALGAPPQAPSVFPPPLFKDVPKLGGIDSPFYRQNTLGLGSYPSYSGLPPLTALGNSTPFAPPSHLPTFTPKVADPSKPKSSKQGRWNAMHVRIAWVIYGHQQKSQADAPKLPAAAGQ</sequence>
<protein>
    <submittedName>
        <fullName evidence="4">Autism susceptibility gene 2 protein-like</fullName>
    </submittedName>
</protein>
<feature type="compositionally biased region" description="Low complexity" evidence="2">
    <location>
        <begin position="620"/>
        <end position="629"/>
    </location>
</feature>
<keyword evidence="3" id="KW-1185">Reference proteome</keyword>
<dbReference type="AlphaFoldDB" id="A0A6P8ZM95"/>
<accession>A0A6P8ZM95</accession>
<dbReference type="KEGG" id="tpal:117644709"/>
<dbReference type="PANTHER" id="PTHR14429:SF22">
    <property type="entry name" value="AGAP013055-PA"/>
    <property type="match status" value="1"/>
</dbReference>
<feature type="region of interest" description="Disordered" evidence="2">
    <location>
        <begin position="1"/>
        <end position="63"/>
    </location>
</feature>
<feature type="region of interest" description="Disordered" evidence="2">
    <location>
        <begin position="233"/>
        <end position="380"/>
    </location>
</feature>
<feature type="compositionally biased region" description="Low complexity" evidence="2">
    <location>
        <begin position="456"/>
        <end position="471"/>
    </location>
</feature>
<dbReference type="PANTHER" id="PTHR14429">
    <property type="entry name" value="FIBROSIN FAMILY MEMBER"/>
    <property type="match status" value="1"/>
</dbReference>
<feature type="region of interest" description="Disordered" evidence="2">
    <location>
        <begin position="655"/>
        <end position="746"/>
    </location>
</feature>
<feature type="non-terminal residue" evidence="4">
    <location>
        <position position="921"/>
    </location>
</feature>
<reference evidence="4" key="1">
    <citation type="submission" date="2025-08" db="UniProtKB">
        <authorList>
            <consortium name="RefSeq"/>
        </authorList>
    </citation>
    <scope>IDENTIFICATION</scope>
    <source>
        <tissue evidence="4">Total insect</tissue>
    </source>
</reference>
<dbReference type="Proteomes" id="UP000515158">
    <property type="component" value="Unplaced"/>
</dbReference>
<evidence type="ECO:0000313" key="4">
    <source>
        <dbReference type="RefSeq" id="XP_034240214.1"/>
    </source>
</evidence>
<evidence type="ECO:0000256" key="1">
    <source>
        <dbReference type="ARBA" id="ARBA00022553"/>
    </source>
</evidence>
<dbReference type="GeneID" id="117644709"/>
<dbReference type="RefSeq" id="XP_034240214.1">
    <property type="nucleotide sequence ID" value="XM_034384323.1"/>
</dbReference>
<feature type="compositionally biased region" description="Low complexity" evidence="2">
    <location>
        <begin position="182"/>
        <end position="192"/>
    </location>
</feature>
<feature type="compositionally biased region" description="Low complexity" evidence="2">
    <location>
        <begin position="703"/>
        <end position="715"/>
    </location>
</feature>
<keyword evidence="1" id="KW-0597">Phosphoprotein</keyword>